<dbReference type="Pfam" id="PF17389">
    <property type="entry name" value="Bac_rhamnosid6H"/>
    <property type="match status" value="1"/>
</dbReference>
<dbReference type="Pfam" id="PF05592">
    <property type="entry name" value="Bac_rhamnosid"/>
    <property type="match status" value="1"/>
</dbReference>
<dbReference type="Gene3D" id="1.50.10.10">
    <property type="match status" value="1"/>
</dbReference>
<evidence type="ECO:0000256" key="1">
    <source>
        <dbReference type="ARBA" id="ARBA00001445"/>
    </source>
</evidence>
<dbReference type="SUPFAM" id="SSF48208">
    <property type="entry name" value="Six-hairpin glycosidases"/>
    <property type="match status" value="1"/>
</dbReference>
<comment type="catalytic activity">
    <reaction evidence="1">
        <text>Hydrolysis of terminal non-reducing alpha-L-rhamnose residues in alpha-L-rhamnosides.</text>
        <dbReference type="EC" id="3.2.1.40"/>
    </reaction>
</comment>
<evidence type="ECO:0000259" key="6">
    <source>
        <dbReference type="Pfam" id="PF17390"/>
    </source>
</evidence>
<dbReference type="Pfam" id="PF17390">
    <property type="entry name" value="Bac_rhamnosid_C"/>
    <property type="match status" value="1"/>
</dbReference>
<dbReference type="PANTHER" id="PTHR33307:SF6">
    <property type="entry name" value="ALPHA-RHAMNOSIDASE (EUROFUNG)-RELATED"/>
    <property type="match status" value="1"/>
</dbReference>
<dbReference type="InterPro" id="IPR016007">
    <property type="entry name" value="Alpha_rhamnosid"/>
</dbReference>
<evidence type="ECO:0000256" key="3">
    <source>
        <dbReference type="ARBA" id="ARBA00022801"/>
    </source>
</evidence>
<proteinExistence type="predicted"/>
<dbReference type="GO" id="GO:0005975">
    <property type="term" value="P:carbohydrate metabolic process"/>
    <property type="evidence" value="ECO:0007669"/>
    <property type="project" value="InterPro"/>
</dbReference>
<organism evidence="7 8">
    <name type="scientific">Granulicella arctica</name>
    <dbReference type="NCBI Taxonomy" id="940613"/>
    <lineage>
        <taxon>Bacteria</taxon>
        <taxon>Pseudomonadati</taxon>
        <taxon>Acidobacteriota</taxon>
        <taxon>Terriglobia</taxon>
        <taxon>Terriglobales</taxon>
        <taxon>Acidobacteriaceae</taxon>
        <taxon>Granulicella</taxon>
    </lineage>
</organism>
<accession>A0A7Y9PH07</accession>
<dbReference type="InterPro" id="IPR035396">
    <property type="entry name" value="Bac_rhamnosid6H"/>
</dbReference>
<dbReference type="Proteomes" id="UP000589520">
    <property type="component" value="Unassembled WGS sequence"/>
</dbReference>
<evidence type="ECO:0000256" key="2">
    <source>
        <dbReference type="ARBA" id="ARBA00012652"/>
    </source>
</evidence>
<gene>
    <name evidence="7" type="ORF">HDF17_001909</name>
</gene>
<evidence type="ECO:0000313" key="8">
    <source>
        <dbReference type="Proteomes" id="UP000589520"/>
    </source>
</evidence>
<evidence type="ECO:0000313" key="7">
    <source>
        <dbReference type="EMBL" id="NYF79589.1"/>
    </source>
</evidence>
<dbReference type="AlphaFoldDB" id="A0A7Y9PH07"/>
<dbReference type="InterPro" id="IPR008928">
    <property type="entry name" value="6-hairpin_glycosidase_sf"/>
</dbReference>
<keyword evidence="3" id="KW-0378">Hydrolase</keyword>
<dbReference type="EMBL" id="JACCCW010000002">
    <property type="protein sequence ID" value="NYF79589.1"/>
    <property type="molecule type" value="Genomic_DNA"/>
</dbReference>
<dbReference type="PANTHER" id="PTHR33307">
    <property type="entry name" value="ALPHA-RHAMNOSIDASE (EUROFUNG)"/>
    <property type="match status" value="1"/>
</dbReference>
<dbReference type="InterPro" id="IPR008902">
    <property type="entry name" value="Rhamnosid_concanavalin"/>
</dbReference>
<dbReference type="InterPro" id="IPR012341">
    <property type="entry name" value="6hp_glycosidase-like_sf"/>
</dbReference>
<sequence>MRTWFLSAVVFGVMLRPATGQDAAPIHLVEQAPVAISKIAPEVFLVDFGRVAFGNLLLTPGNLTVSEAVTVRFGEALKDGRVDTHPPGSVRYTEVKVSPNGARTMTVTPSADARNTKTPAVLTPAPWGTLTPFRWVEVEGWPTELHANQIRRRAAFDSTWSDAAATFHSSDPMLDKIWDLCHYSIKATTFSGIFVDGDRERLAYEADAYLTQLSYYAGDADPRISRVTFDHLTKFPTWPSEWAPHMVFMAYADWMQTGDTGWLAAHYEGLKTKLLDNRIGQDGLVLSSADLIKRGDIVDWPGHERDGYVFTSVNTVVNAFHLRALKEMSELAEALGKKKEAAKFSEQERTAQATFQKKLFDPSRGLYRDGVGTDHASLHANLFPLAFGLVPVGKRQQIAQWLAGRGMAGSVYAAQYLLEGLFENGQDTAAIALMTAPGDRSWRHMVESGATITWEAWDQKYKPNQDWNHAWGAAPANLLPRFVLGVQPLTPGWRRALIQPHPGNLTSVEGRIPTPRGELSVRWTRDKKFTLMLGLPTGMTAKVELPALEGSSEVWVDGAPVKAHREGQWWTLEKDLSGAVTIEER</sequence>
<protein>
    <recommendedName>
        <fullName evidence="2">alpha-L-rhamnosidase</fullName>
        <ecNumber evidence="2">3.2.1.40</ecNumber>
    </recommendedName>
</protein>
<feature type="domain" description="Alpha-L-rhamnosidase concanavalin-like" evidence="4">
    <location>
        <begin position="38"/>
        <end position="154"/>
    </location>
</feature>
<name>A0A7Y9PH07_9BACT</name>
<feature type="domain" description="Alpha-L-rhamnosidase C-terminal" evidence="6">
    <location>
        <begin position="485"/>
        <end position="554"/>
    </location>
</feature>
<keyword evidence="8" id="KW-1185">Reference proteome</keyword>
<evidence type="ECO:0000259" key="4">
    <source>
        <dbReference type="Pfam" id="PF05592"/>
    </source>
</evidence>
<dbReference type="InterPro" id="IPR035398">
    <property type="entry name" value="Bac_rhamnosid_C"/>
</dbReference>
<feature type="domain" description="Alpha-L-rhamnosidase six-hairpin glycosidase" evidence="5">
    <location>
        <begin position="163"/>
        <end position="482"/>
    </location>
</feature>
<dbReference type="Gene3D" id="2.60.120.260">
    <property type="entry name" value="Galactose-binding domain-like"/>
    <property type="match status" value="1"/>
</dbReference>
<comment type="caution">
    <text evidence="7">The sequence shown here is derived from an EMBL/GenBank/DDBJ whole genome shotgun (WGS) entry which is preliminary data.</text>
</comment>
<dbReference type="GO" id="GO:0030596">
    <property type="term" value="F:alpha-L-rhamnosidase activity"/>
    <property type="evidence" value="ECO:0007669"/>
    <property type="project" value="UniProtKB-EC"/>
</dbReference>
<dbReference type="Gene3D" id="2.60.420.10">
    <property type="entry name" value="Maltose phosphorylase, domain 3"/>
    <property type="match status" value="1"/>
</dbReference>
<dbReference type="EC" id="3.2.1.40" evidence="2"/>
<dbReference type="RefSeq" id="WP_179490355.1">
    <property type="nucleotide sequence ID" value="NZ_JACCCW010000002.1"/>
</dbReference>
<reference evidence="7 8" key="1">
    <citation type="submission" date="2020-07" db="EMBL/GenBank/DDBJ databases">
        <title>Genomic Encyclopedia of Type Strains, Phase IV (KMG-V): Genome sequencing to study the core and pangenomes of soil and plant-associated prokaryotes.</title>
        <authorList>
            <person name="Whitman W."/>
        </authorList>
    </citation>
    <scope>NUCLEOTIDE SEQUENCE [LARGE SCALE GENOMIC DNA]</scope>
    <source>
        <strain evidence="7 8">X4EP2</strain>
    </source>
</reference>
<evidence type="ECO:0000259" key="5">
    <source>
        <dbReference type="Pfam" id="PF17389"/>
    </source>
</evidence>